<dbReference type="Gene3D" id="2.40.70.10">
    <property type="entry name" value="Acid Proteases"/>
    <property type="match status" value="1"/>
</dbReference>
<sequence length="226" mass="25515">MKELLSKKNKLIDIETIALTEGCSAILTNKLPLKLKDPGSFTILCSTGNHYLGKALCDLGASIKLMPLSTFKKFGIDHMKSTTVTLQLVDQSLAQPEGQIKDVLVYVDKFIFMADFIILDYEVDKEVPIILERPFLATSQTLIDVYKGELTMQVNDKRVTFSVFESIQCNDKEKCHTVDVLDDLIEEKYNDQSIILSEEFVVTSDVEFLEYCDSMVEANNLELKHG</sequence>
<dbReference type="PANTHER" id="PTHR33067:SF39">
    <property type="entry name" value="TRANSCRIPTION FACTOR INTERACTOR AND REGULATOR CCHC(ZN) FAMILY"/>
    <property type="match status" value="1"/>
</dbReference>
<evidence type="ECO:0000313" key="2">
    <source>
        <dbReference type="RefSeq" id="XP_040960247.1"/>
    </source>
</evidence>
<proteinExistence type="predicted"/>
<name>A0ABM3AZP3_GOSHI</name>
<gene>
    <name evidence="2" type="primary">LOC107948057</name>
</gene>
<reference evidence="1" key="1">
    <citation type="journal article" date="2020" name="Nat. Genet.">
        <title>Genomic diversifications of five Gossypium allopolyploid species and their impact on cotton improvement.</title>
        <authorList>
            <person name="Chen Z.J."/>
            <person name="Sreedasyam A."/>
            <person name="Ando A."/>
            <person name="Song Q."/>
            <person name="De Santiago L.M."/>
            <person name="Hulse-Kemp A.M."/>
            <person name="Ding M."/>
            <person name="Ye W."/>
            <person name="Kirkbride R.C."/>
            <person name="Jenkins J."/>
            <person name="Plott C."/>
            <person name="Lovell J."/>
            <person name="Lin Y.M."/>
            <person name="Vaughn R."/>
            <person name="Liu B."/>
            <person name="Simpson S."/>
            <person name="Scheffler B.E."/>
            <person name="Wen L."/>
            <person name="Saski C.A."/>
            <person name="Grover C.E."/>
            <person name="Hu G."/>
            <person name="Conover J.L."/>
            <person name="Carlson J.W."/>
            <person name="Shu S."/>
            <person name="Boston L.B."/>
            <person name="Williams M."/>
            <person name="Peterson D.G."/>
            <person name="McGee K."/>
            <person name="Jones D.C."/>
            <person name="Wendel J.F."/>
            <person name="Stelly D.M."/>
            <person name="Grimwood J."/>
            <person name="Schmutz J."/>
        </authorList>
    </citation>
    <scope>NUCLEOTIDE SEQUENCE [LARGE SCALE GENOMIC DNA]</scope>
    <source>
        <strain evidence="1">cv. TM-1</strain>
    </source>
</reference>
<dbReference type="InterPro" id="IPR021109">
    <property type="entry name" value="Peptidase_aspartic_dom_sf"/>
</dbReference>
<protein>
    <submittedName>
        <fullName evidence="2">Uncharacterized protein</fullName>
    </submittedName>
</protein>
<dbReference type="PANTHER" id="PTHR33067">
    <property type="entry name" value="RNA-DIRECTED DNA POLYMERASE-RELATED"/>
    <property type="match status" value="1"/>
</dbReference>
<dbReference type="GeneID" id="107948057"/>
<keyword evidence="1" id="KW-1185">Reference proteome</keyword>
<accession>A0ABM3AZP3</accession>
<evidence type="ECO:0000313" key="1">
    <source>
        <dbReference type="Proteomes" id="UP000818029"/>
    </source>
</evidence>
<dbReference type="Proteomes" id="UP000818029">
    <property type="component" value="Chromosome D11"/>
</dbReference>
<dbReference type="RefSeq" id="XP_040960247.1">
    <property type="nucleotide sequence ID" value="XM_041104313.1"/>
</dbReference>
<organism evidence="1 2">
    <name type="scientific">Gossypium hirsutum</name>
    <name type="common">Upland cotton</name>
    <name type="synonym">Gossypium mexicanum</name>
    <dbReference type="NCBI Taxonomy" id="3635"/>
    <lineage>
        <taxon>Eukaryota</taxon>
        <taxon>Viridiplantae</taxon>
        <taxon>Streptophyta</taxon>
        <taxon>Embryophyta</taxon>
        <taxon>Tracheophyta</taxon>
        <taxon>Spermatophyta</taxon>
        <taxon>Magnoliopsida</taxon>
        <taxon>eudicotyledons</taxon>
        <taxon>Gunneridae</taxon>
        <taxon>Pentapetalae</taxon>
        <taxon>rosids</taxon>
        <taxon>malvids</taxon>
        <taxon>Malvales</taxon>
        <taxon>Malvaceae</taxon>
        <taxon>Malvoideae</taxon>
        <taxon>Gossypium</taxon>
    </lineage>
</organism>
<dbReference type="CDD" id="cd00303">
    <property type="entry name" value="retropepsin_like"/>
    <property type="match status" value="1"/>
</dbReference>
<reference evidence="2" key="2">
    <citation type="submission" date="2025-08" db="UniProtKB">
        <authorList>
            <consortium name="RefSeq"/>
        </authorList>
    </citation>
    <scope>IDENTIFICATION</scope>
</reference>